<dbReference type="SUPFAM" id="SSF53756">
    <property type="entry name" value="UDP-Glycosyltransferase/glycogen phosphorylase"/>
    <property type="match status" value="1"/>
</dbReference>
<evidence type="ECO:0000259" key="2">
    <source>
        <dbReference type="Pfam" id="PF00534"/>
    </source>
</evidence>
<dbReference type="Pfam" id="PF13439">
    <property type="entry name" value="Glyco_transf_4"/>
    <property type="match status" value="1"/>
</dbReference>
<comment type="caution">
    <text evidence="4">The sequence shown here is derived from an EMBL/GenBank/DDBJ whole genome shotgun (WGS) entry which is preliminary data.</text>
</comment>
<feature type="domain" description="Glycosyltransferase subfamily 4-like N-terminal" evidence="3">
    <location>
        <begin position="15"/>
        <end position="172"/>
    </location>
</feature>
<keyword evidence="1" id="KW-0808">Transferase</keyword>
<dbReference type="Gene3D" id="3.40.50.2000">
    <property type="entry name" value="Glycogen Phosphorylase B"/>
    <property type="match status" value="2"/>
</dbReference>
<evidence type="ECO:0000256" key="1">
    <source>
        <dbReference type="ARBA" id="ARBA00022679"/>
    </source>
</evidence>
<dbReference type="RefSeq" id="WP_229981971.1">
    <property type="nucleotide sequence ID" value="NZ_JAJJPB010000028.1"/>
</dbReference>
<dbReference type="EMBL" id="JAJJPB010000028">
    <property type="protein sequence ID" value="MCC9296342.1"/>
    <property type="molecule type" value="Genomic_DNA"/>
</dbReference>
<dbReference type="PANTHER" id="PTHR46401:SF2">
    <property type="entry name" value="GLYCOSYLTRANSFERASE WBBK-RELATED"/>
    <property type="match status" value="1"/>
</dbReference>
<evidence type="ECO:0000313" key="5">
    <source>
        <dbReference type="Proteomes" id="UP001165422"/>
    </source>
</evidence>
<dbReference type="CDD" id="cd03809">
    <property type="entry name" value="GT4_MtfB-like"/>
    <property type="match status" value="1"/>
</dbReference>
<evidence type="ECO:0000259" key="3">
    <source>
        <dbReference type="Pfam" id="PF13439"/>
    </source>
</evidence>
<proteinExistence type="predicted"/>
<sequence length="369" mass="42500">MKQVVFNALQTSLSGGIGRYCYELSKAVYKRHEVDFKIVIREEDKDLFDFASNKDLIIIYGIKNSMQRNYYEQFKLPKLIYKKYPDAIIHYPDTMAPLCSKNKIIITIHDLAFKSFKNAFTWKTTIWKNFITALSIKKVSKIIAITNFARSEILKYYPDVKNKVKVVYNGFNDFSKELIDINNVNKSILNLKGNKYILTVSTISPRKNVDGLIKAFDLIKNQINDYKLVIVGKNGWMYQGVYDLVDTLKLSNRILFTGEVNDDELKFLYKNAVVFVYPSFYEGFGLPPLEAMSYGIPCVVSNKTSIPEVVGEAAIKIDPYDLNGIGDMIIKVVQDKKICDDLILKSRNRLKCFSWEKCCNAVIDIYLRN</sequence>
<protein>
    <submittedName>
        <fullName evidence="4">Glycosyltransferase family 4 protein</fullName>
    </submittedName>
</protein>
<dbReference type="Pfam" id="PF00534">
    <property type="entry name" value="Glycos_transf_1"/>
    <property type="match status" value="1"/>
</dbReference>
<dbReference type="PANTHER" id="PTHR46401">
    <property type="entry name" value="GLYCOSYLTRANSFERASE WBBK-RELATED"/>
    <property type="match status" value="1"/>
</dbReference>
<organism evidence="4 5">
    <name type="scientific">Clostridium aromativorans</name>
    <dbReference type="NCBI Taxonomy" id="2836848"/>
    <lineage>
        <taxon>Bacteria</taxon>
        <taxon>Bacillati</taxon>
        <taxon>Bacillota</taxon>
        <taxon>Clostridia</taxon>
        <taxon>Eubacteriales</taxon>
        <taxon>Clostridiaceae</taxon>
        <taxon>Clostridium</taxon>
    </lineage>
</organism>
<evidence type="ECO:0000313" key="4">
    <source>
        <dbReference type="EMBL" id="MCC9296342.1"/>
    </source>
</evidence>
<reference evidence="4" key="1">
    <citation type="submission" date="2021-11" db="EMBL/GenBank/DDBJ databases">
        <authorList>
            <person name="Qingchun L."/>
            <person name="Dong Z."/>
            <person name="Zongwei Q."/>
            <person name="Jia Z."/>
            <person name="Duotao L."/>
        </authorList>
    </citation>
    <scope>NUCLEOTIDE SEQUENCE</scope>
    <source>
        <strain evidence="4">WLY-B-L2</strain>
    </source>
</reference>
<dbReference type="InterPro" id="IPR028098">
    <property type="entry name" value="Glyco_trans_4-like_N"/>
</dbReference>
<keyword evidence="5" id="KW-1185">Reference proteome</keyword>
<feature type="domain" description="Glycosyl transferase family 1" evidence="2">
    <location>
        <begin position="188"/>
        <end position="348"/>
    </location>
</feature>
<gene>
    <name evidence="4" type="ORF">LN736_15920</name>
</gene>
<dbReference type="Proteomes" id="UP001165422">
    <property type="component" value="Unassembled WGS sequence"/>
</dbReference>
<dbReference type="InterPro" id="IPR001296">
    <property type="entry name" value="Glyco_trans_1"/>
</dbReference>
<accession>A0ABS8N951</accession>
<name>A0ABS8N951_9CLOT</name>